<reference evidence="2" key="2">
    <citation type="submission" date="2023-06" db="EMBL/GenBank/DDBJ databases">
        <authorList>
            <consortium name="Lawrence Berkeley National Laboratory"/>
            <person name="Mondo S.J."/>
            <person name="Hensen N."/>
            <person name="Bonometti L."/>
            <person name="Westerberg I."/>
            <person name="Brannstrom I.O."/>
            <person name="Guillou S."/>
            <person name="Cros-Aarteil S."/>
            <person name="Calhoun S."/>
            <person name="Haridas S."/>
            <person name="Kuo A."/>
            <person name="Pangilinan J."/>
            <person name="Riley R."/>
            <person name="Labutti K."/>
            <person name="Andreopoulos B."/>
            <person name="Lipzen A."/>
            <person name="Chen C."/>
            <person name="Yanf M."/>
            <person name="Daum C."/>
            <person name="Ng V."/>
            <person name="Clum A."/>
            <person name="Steindorff A."/>
            <person name="Ohm R."/>
            <person name="Martin F."/>
            <person name="Silar P."/>
            <person name="Natvig D."/>
            <person name="Lalanne C."/>
            <person name="Gautier V."/>
            <person name="Ament-Velasquez S.L."/>
            <person name="Kruys A."/>
            <person name="Hutchinson M.I."/>
            <person name="Powell A.J."/>
            <person name="Barry K."/>
            <person name="Miller A.N."/>
            <person name="Grigoriev I.V."/>
            <person name="Debuchy R."/>
            <person name="Gladieux P."/>
            <person name="Thoren M.H."/>
            <person name="Johannesson H."/>
        </authorList>
    </citation>
    <scope>NUCLEOTIDE SEQUENCE</scope>
    <source>
        <strain evidence="2">PSN324</strain>
    </source>
</reference>
<dbReference type="EMBL" id="MU865036">
    <property type="protein sequence ID" value="KAK4459448.1"/>
    <property type="molecule type" value="Genomic_DNA"/>
</dbReference>
<gene>
    <name evidence="2" type="ORF">QBC42DRAFT_207960</name>
</gene>
<feature type="chain" id="PRO_5043384435" description="NlpC/P60 domain-containing protein" evidence="1">
    <location>
        <begin position="20"/>
        <end position="251"/>
    </location>
</feature>
<dbReference type="Proteomes" id="UP001321749">
    <property type="component" value="Unassembled WGS sequence"/>
</dbReference>
<name>A0AAV9HIH0_9PEZI</name>
<keyword evidence="3" id="KW-1185">Reference proteome</keyword>
<sequence length="251" mass="27486">MHFRTRLMTLATSLSVATAYLITGDNVNCRKGPSTAFEAARTYPLSTDVNLTCQTRGQDIFGNTLWDKTTDGCYVSDYYVDTGPSDVPVAEECDPPGGGPDGTSPYQGEINRTEIISRGRYWVDQHVPYSMSRNYPDPQGRNYRTDCSGFVSMALHASAPGYNTVSLPSVSEPIEWSQLKPGDYVGTLGEGTGGADGHVTLFLSWADDARTSYNTLECKGDVGCVQFERPVGWMVGNYTAEPFRYTKVVDC</sequence>
<accession>A0AAV9HIH0</accession>
<proteinExistence type="predicted"/>
<comment type="caution">
    <text evidence="2">The sequence shown here is derived from an EMBL/GenBank/DDBJ whole genome shotgun (WGS) entry which is preliminary data.</text>
</comment>
<protein>
    <recommendedName>
        <fullName evidence="4">NlpC/P60 domain-containing protein</fullName>
    </recommendedName>
</protein>
<organism evidence="2 3">
    <name type="scientific">Cladorrhinum samala</name>
    <dbReference type="NCBI Taxonomy" id="585594"/>
    <lineage>
        <taxon>Eukaryota</taxon>
        <taxon>Fungi</taxon>
        <taxon>Dikarya</taxon>
        <taxon>Ascomycota</taxon>
        <taxon>Pezizomycotina</taxon>
        <taxon>Sordariomycetes</taxon>
        <taxon>Sordariomycetidae</taxon>
        <taxon>Sordariales</taxon>
        <taxon>Podosporaceae</taxon>
        <taxon>Cladorrhinum</taxon>
    </lineage>
</organism>
<dbReference type="Gene3D" id="3.90.1720.10">
    <property type="entry name" value="endopeptidase domain like (from Nostoc punctiforme)"/>
    <property type="match status" value="1"/>
</dbReference>
<evidence type="ECO:0000256" key="1">
    <source>
        <dbReference type="SAM" id="SignalP"/>
    </source>
</evidence>
<dbReference type="AlphaFoldDB" id="A0AAV9HIH0"/>
<evidence type="ECO:0000313" key="2">
    <source>
        <dbReference type="EMBL" id="KAK4459448.1"/>
    </source>
</evidence>
<feature type="signal peptide" evidence="1">
    <location>
        <begin position="1"/>
        <end position="19"/>
    </location>
</feature>
<keyword evidence="1" id="KW-0732">Signal</keyword>
<evidence type="ECO:0008006" key="4">
    <source>
        <dbReference type="Google" id="ProtNLM"/>
    </source>
</evidence>
<evidence type="ECO:0000313" key="3">
    <source>
        <dbReference type="Proteomes" id="UP001321749"/>
    </source>
</evidence>
<reference evidence="2" key="1">
    <citation type="journal article" date="2023" name="Mol. Phylogenet. Evol.">
        <title>Genome-scale phylogeny and comparative genomics of the fungal order Sordariales.</title>
        <authorList>
            <person name="Hensen N."/>
            <person name="Bonometti L."/>
            <person name="Westerberg I."/>
            <person name="Brannstrom I.O."/>
            <person name="Guillou S."/>
            <person name="Cros-Aarteil S."/>
            <person name="Calhoun S."/>
            <person name="Haridas S."/>
            <person name="Kuo A."/>
            <person name="Mondo S."/>
            <person name="Pangilinan J."/>
            <person name="Riley R."/>
            <person name="LaButti K."/>
            <person name="Andreopoulos B."/>
            <person name="Lipzen A."/>
            <person name="Chen C."/>
            <person name="Yan M."/>
            <person name="Daum C."/>
            <person name="Ng V."/>
            <person name="Clum A."/>
            <person name="Steindorff A."/>
            <person name="Ohm R.A."/>
            <person name="Martin F."/>
            <person name="Silar P."/>
            <person name="Natvig D.O."/>
            <person name="Lalanne C."/>
            <person name="Gautier V."/>
            <person name="Ament-Velasquez S.L."/>
            <person name="Kruys A."/>
            <person name="Hutchinson M.I."/>
            <person name="Powell A.J."/>
            <person name="Barry K."/>
            <person name="Miller A.N."/>
            <person name="Grigoriev I.V."/>
            <person name="Debuchy R."/>
            <person name="Gladieux P."/>
            <person name="Hiltunen Thoren M."/>
            <person name="Johannesson H."/>
        </authorList>
    </citation>
    <scope>NUCLEOTIDE SEQUENCE</scope>
    <source>
        <strain evidence="2">PSN324</strain>
    </source>
</reference>